<dbReference type="EMBL" id="MU004185">
    <property type="protein sequence ID" value="KAF2498865.1"/>
    <property type="molecule type" value="Genomic_DNA"/>
</dbReference>
<sequence length="490" mass="53574">MPTTNKSYIYSERISEADLEDMPNTLLRLSQRLQASVRRGGSDSGISRSKDAALRKADKGKGKAADPEESAQPVQAVVVPELAHLVHATGLQTLSPKPKRPRKNPLALTLLPVPPNPDLPNGAFNPRAIKSSKGKLPETRDISLGDGIAGPSTQHPSTDPTLWPPTHDPTVDGAVSKKNKPTGDSTSSSPSPSQTPTQQHNENDNDEYTLLPPSTTSTTSPSSPTTRLHQTQSTLHTANALIRALHTSVDAEREAKEDAQRALGYYLPSHDHTAEHLHAVLARQARLIAARDAEIADLKEALDYGNKLLSGSYRRQWEMWRWVDGLIAAEVAAERRRRFGGLGRFASTRKKGRGDDLAAEGGMPAGWSWESFGGEGEEPPGLPGCGEVLDGVEREERMREVLERVKRREMGLRRMGEVLESGEGSVAFLPYEEGEFEGLKVPRTELEKIEGMCAENVKTMKLGVVRMVRLVERIKGRGATGIQEPEEKVM</sequence>
<keyword evidence="3" id="KW-1185">Reference proteome</keyword>
<feature type="compositionally biased region" description="Low complexity" evidence="1">
    <location>
        <begin position="185"/>
        <end position="199"/>
    </location>
</feature>
<feature type="region of interest" description="Disordered" evidence="1">
    <location>
        <begin position="33"/>
        <end position="73"/>
    </location>
</feature>
<name>A0A6A6R2C7_9PEZI</name>
<dbReference type="AlphaFoldDB" id="A0A6A6R2C7"/>
<evidence type="ECO:0000256" key="1">
    <source>
        <dbReference type="SAM" id="MobiDB-lite"/>
    </source>
</evidence>
<evidence type="ECO:0000313" key="3">
    <source>
        <dbReference type="Proteomes" id="UP000799750"/>
    </source>
</evidence>
<feature type="compositionally biased region" description="Polar residues" evidence="1">
    <location>
        <begin position="151"/>
        <end position="160"/>
    </location>
</feature>
<dbReference type="Proteomes" id="UP000799750">
    <property type="component" value="Unassembled WGS sequence"/>
</dbReference>
<protein>
    <submittedName>
        <fullName evidence="2">Uncharacterized protein</fullName>
    </submittedName>
</protein>
<evidence type="ECO:0000313" key="2">
    <source>
        <dbReference type="EMBL" id="KAF2498865.1"/>
    </source>
</evidence>
<proteinExistence type="predicted"/>
<feature type="compositionally biased region" description="Low complexity" evidence="1">
    <location>
        <begin position="209"/>
        <end position="226"/>
    </location>
</feature>
<accession>A0A6A6R2C7</accession>
<organism evidence="2 3">
    <name type="scientific">Lophium mytilinum</name>
    <dbReference type="NCBI Taxonomy" id="390894"/>
    <lineage>
        <taxon>Eukaryota</taxon>
        <taxon>Fungi</taxon>
        <taxon>Dikarya</taxon>
        <taxon>Ascomycota</taxon>
        <taxon>Pezizomycotina</taxon>
        <taxon>Dothideomycetes</taxon>
        <taxon>Pleosporomycetidae</taxon>
        <taxon>Mytilinidiales</taxon>
        <taxon>Mytilinidiaceae</taxon>
        <taxon>Lophium</taxon>
    </lineage>
</organism>
<reference evidence="2" key="1">
    <citation type="journal article" date="2020" name="Stud. Mycol.">
        <title>101 Dothideomycetes genomes: a test case for predicting lifestyles and emergence of pathogens.</title>
        <authorList>
            <person name="Haridas S."/>
            <person name="Albert R."/>
            <person name="Binder M."/>
            <person name="Bloem J."/>
            <person name="Labutti K."/>
            <person name="Salamov A."/>
            <person name="Andreopoulos B."/>
            <person name="Baker S."/>
            <person name="Barry K."/>
            <person name="Bills G."/>
            <person name="Bluhm B."/>
            <person name="Cannon C."/>
            <person name="Castanera R."/>
            <person name="Culley D."/>
            <person name="Daum C."/>
            <person name="Ezra D."/>
            <person name="Gonzalez J."/>
            <person name="Henrissat B."/>
            <person name="Kuo A."/>
            <person name="Liang C."/>
            <person name="Lipzen A."/>
            <person name="Lutzoni F."/>
            <person name="Magnuson J."/>
            <person name="Mondo S."/>
            <person name="Nolan M."/>
            <person name="Ohm R."/>
            <person name="Pangilinan J."/>
            <person name="Park H.-J."/>
            <person name="Ramirez L."/>
            <person name="Alfaro M."/>
            <person name="Sun H."/>
            <person name="Tritt A."/>
            <person name="Yoshinaga Y."/>
            <person name="Zwiers L.-H."/>
            <person name="Turgeon B."/>
            <person name="Goodwin S."/>
            <person name="Spatafora J."/>
            <person name="Crous P."/>
            <person name="Grigoriev I."/>
        </authorList>
    </citation>
    <scope>NUCLEOTIDE SEQUENCE</scope>
    <source>
        <strain evidence="2">CBS 269.34</strain>
    </source>
</reference>
<dbReference type="OrthoDB" id="3684136at2759"/>
<gene>
    <name evidence="2" type="ORF">BU16DRAFT_558904</name>
</gene>
<feature type="region of interest" description="Disordered" evidence="1">
    <location>
        <begin position="89"/>
        <end position="233"/>
    </location>
</feature>
<feature type="compositionally biased region" description="Basic and acidic residues" evidence="1">
    <location>
        <begin position="48"/>
        <end position="66"/>
    </location>
</feature>
<feature type="compositionally biased region" description="Low complexity" evidence="1">
    <location>
        <begin position="36"/>
        <end position="47"/>
    </location>
</feature>